<organism evidence="3 4">
    <name type="scientific">Ziziphus jujuba var. spinosa</name>
    <dbReference type="NCBI Taxonomy" id="714518"/>
    <lineage>
        <taxon>Eukaryota</taxon>
        <taxon>Viridiplantae</taxon>
        <taxon>Streptophyta</taxon>
        <taxon>Embryophyta</taxon>
        <taxon>Tracheophyta</taxon>
        <taxon>Spermatophyta</taxon>
        <taxon>Magnoliopsida</taxon>
        <taxon>eudicotyledons</taxon>
        <taxon>Gunneridae</taxon>
        <taxon>Pentapetalae</taxon>
        <taxon>rosids</taxon>
        <taxon>fabids</taxon>
        <taxon>Rosales</taxon>
        <taxon>Rhamnaceae</taxon>
        <taxon>Paliureae</taxon>
        <taxon>Ziziphus</taxon>
    </lineage>
</organism>
<dbReference type="PANTHER" id="PTHR33505:SF4">
    <property type="entry name" value="PROTEIN PREY, MITOCHONDRIAL"/>
    <property type="match status" value="1"/>
</dbReference>
<comment type="caution">
    <text evidence="3">The sequence shown here is derived from an EMBL/GenBank/DDBJ whole genome shotgun (WGS) entry which is preliminary data.</text>
</comment>
<dbReference type="Gene3D" id="2.20.25.10">
    <property type="match status" value="1"/>
</dbReference>
<evidence type="ECO:0000313" key="3">
    <source>
        <dbReference type="EMBL" id="KAH7519892.1"/>
    </source>
</evidence>
<comment type="similarity">
    <text evidence="1">Belongs to the PREY family.</text>
</comment>
<sequence>MVSRSHVRGVSTSCEANESFWRSIGIPEAARRSVGERQRGQMVRVSAKLLKEAGSGLNKTLSQILVCPVSKQPLRFCEETNSLISDAIGVSFPIKDGIPCLVPQDGKILDIEDTNNAAESPGKKE</sequence>
<dbReference type="Pfam" id="PF03966">
    <property type="entry name" value="Trm112p"/>
    <property type="match status" value="1"/>
</dbReference>
<gene>
    <name evidence="3" type="ORF">FEM48_Zijuj08G0085600</name>
</gene>
<dbReference type="SUPFAM" id="SSF158997">
    <property type="entry name" value="Trm112p-like"/>
    <property type="match status" value="1"/>
</dbReference>
<accession>A0A978UY26</accession>
<dbReference type="AlphaFoldDB" id="A0A978UY26"/>
<dbReference type="PANTHER" id="PTHR33505">
    <property type="entry name" value="ZGC:162634"/>
    <property type="match status" value="1"/>
</dbReference>
<name>A0A978UY26_ZIZJJ</name>
<dbReference type="InterPro" id="IPR005651">
    <property type="entry name" value="Trm112-like"/>
</dbReference>
<dbReference type="EMBL" id="JAEACU010000008">
    <property type="protein sequence ID" value="KAH7519892.1"/>
    <property type="molecule type" value="Genomic_DNA"/>
</dbReference>
<evidence type="ECO:0000256" key="1">
    <source>
        <dbReference type="ARBA" id="ARBA00038479"/>
    </source>
</evidence>
<reference evidence="3" key="1">
    <citation type="journal article" date="2021" name="Front. Plant Sci.">
        <title>Chromosome-Scale Genome Assembly for Chinese Sour Jujube and Insights Into Its Genome Evolution and Domestication Signature.</title>
        <authorList>
            <person name="Shen L.-Y."/>
            <person name="Luo H."/>
            <person name="Wang X.-L."/>
            <person name="Wang X.-M."/>
            <person name="Qiu X.-J."/>
            <person name="Liu H."/>
            <person name="Zhou S.-S."/>
            <person name="Jia K.-H."/>
            <person name="Nie S."/>
            <person name="Bao Y.-T."/>
            <person name="Zhang R.-G."/>
            <person name="Yun Q.-Z."/>
            <person name="Chai Y.-H."/>
            <person name="Lu J.-Y."/>
            <person name="Li Y."/>
            <person name="Zhao S.-W."/>
            <person name="Mao J.-F."/>
            <person name="Jia S.-G."/>
            <person name="Mao Y.-M."/>
        </authorList>
    </citation>
    <scope>NUCLEOTIDE SEQUENCE</scope>
    <source>
        <strain evidence="3">AT0</strain>
        <tissue evidence="3">Leaf</tissue>
    </source>
</reference>
<proteinExistence type="inferred from homology"/>
<protein>
    <recommendedName>
        <fullName evidence="2">Protein preY, mitochondrial</fullName>
    </recommendedName>
</protein>
<dbReference type="OrthoDB" id="1884515at2759"/>
<evidence type="ECO:0000313" key="4">
    <source>
        <dbReference type="Proteomes" id="UP000813462"/>
    </source>
</evidence>
<evidence type="ECO:0000256" key="2">
    <source>
        <dbReference type="ARBA" id="ARBA00040939"/>
    </source>
</evidence>
<dbReference type="FunFam" id="2.20.25.10:FF:000023">
    <property type="entry name" value="Predicted protein"/>
    <property type="match status" value="1"/>
</dbReference>
<dbReference type="Proteomes" id="UP000813462">
    <property type="component" value="Unassembled WGS sequence"/>
</dbReference>